<name>K8F3R9_9CHLO</name>
<keyword evidence="6" id="KW-1185">Reference proteome</keyword>
<dbReference type="KEGG" id="bpg:Bathy09g01120"/>
<evidence type="ECO:0000256" key="2">
    <source>
        <dbReference type="PROSITE-ProRule" id="PRU00235"/>
    </source>
</evidence>
<dbReference type="SUPFAM" id="SSF50985">
    <property type="entry name" value="RCC1/BLIP-II"/>
    <property type="match status" value="1"/>
</dbReference>
<evidence type="ECO:0000313" key="6">
    <source>
        <dbReference type="Proteomes" id="UP000198341"/>
    </source>
</evidence>
<evidence type="ECO:0000256" key="3">
    <source>
        <dbReference type="SAM" id="MobiDB-lite"/>
    </source>
</evidence>
<dbReference type="eggNOG" id="KOG1427">
    <property type="taxonomic scope" value="Eukaryota"/>
</dbReference>
<accession>K8F3R9</accession>
<keyword evidence="1" id="KW-0677">Repeat</keyword>
<dbReference type="Proteomes" id="UP000198341">
    <property type="component" value="Chromosome 9"/>
</dbReference>
<dbReference type="Gene3D" id="2.130.10.30">
    <property type="entry name" value="Regulator of chromosome condensation 1/beta-lactamase-inhibitor protein II"/>
    <property type="match status" value="2"/>
</dbReference>
<dbReference type="PROSITE" id="PS50012">
    <property type="entry name" value="RCC1_3"/>
    <property type="match status" value="4"/>
</dbReference>
<dbReference type="OrthoDB" id="297375at2759"/>
<evidence type="ECO:0000256" key="1">
    <source>
        <dbReference type="ARBA" id="ARBA00022737"/>
    </source>
</evidence>
<dbReference type="GO" id="GO:0016020">
    <property type="term" value="C:membrane"/>
    <property type="evidence" value="ECO:0007669"/>
    <property type="project" value="TreeGrafter"/>
</dbReference>
<dbReference type="PANTHER" id="PTHR46207:SF1">
    <property type="entry name" value="PROTEIN RCC2"/>
    <property type="match status" value="1"/>
</dbReference>
<dbReference type="PROSITE" id="PS00626">
    <property type="entry name" value="RCC1_2"/>
    <property type="match status" value="1"/>
</dbReference>
<evidence type="ECO:0000259" key="4">
    <source>
        <dbReference type="Pfam" id="PF25390"/>
    </source>
</evidence>
<feature type="domain" description="RCC1-like" evidence="4">
    <location>
        <begin position="18"/>
        <end position="341"/>
    </location>
</feature>
<feature type="repeat" description="RCC1" evidence="2">
    <location>
        <begin position="83"/>
        <end position="145"/>
    </location>
</feature>
<dbReference type="Pfam" id="PF25390">
    <property type="entry name" value="WD40_RLD"/>
    <property type="match status" value="1"/>
</dbReference>
<dbReference type="GeneID" id="19013619"/>
<dbReference type="RefSeq" id="XP_007511147.1">
    <property type="nucleotide sequence ID" value="XM_007511085.1"/>
</dbReference>
<dbReference type="PANTHER" id="PTHR46207">
    <property type="entry name" value="PROTEIN RCC2"/>
    <property type="match status" value="1"/>
</dbReference>
<dbReference type="InterPro" id="IPR028641">
    <property type="entry name" value="RCC2"/>
</dbReference>
<dbReference type="InterPro" id="IPR000408">
    <property type="entry name" value="Reg_chr_condens"/>
</dbReference>
<dbReference type="AlphaFoldDB" id="K8F3R9"/>
<dbReference type="InterPro" id="IPR058923">
    <property type="entry name" value="RCC1-like_dom"/>
</dbReference>
<feature type="repeat" description="RCC1" evidence="2">
    <location>
        <begin position="380"/>
        <end position="433"/>
    </location>
</feature>
<dbReference type="Pfam" id="PF00415">
    <property type="entry name" value="RCC1"/>
    <property type="match status" value="1"/>
</dbReference>
<gene>
    <name evidence="5" type="ORF">Bathy09g01120</name>
</gene>
<proteinExistence type="predicted"/>
<dbReference type="STRING" id="41875.K8F3R9"/>
<sequence>MTTEEKTKEEEEIVPTKTAGAILFCGCTDFKNVGRTKQIDESVFANVNVPSKISTFENENDLEFTFIASGSAAAHNVAIDTKGRLWAWGRNENGQLGTGDKDNRNAPSVVKGIHFGENADGEGEEAVKIVWAACGKNHTIAIDSEGGFYACGSNKSGQLGVPITWSRQKKNVDDERVEFVKSASATQAKFVKATCGVDFTVLTDADGKMWSFGCPQYGQLGHGDDHEYNMKEGTVKLAYEPQPTPKMIRSGDLNAEKDYKVVKVCCGHNHVACFCEDGKLYTWGNGGYGRLGHRVQKDEFSPKMVEVQGGDRNLIPKDAILACGSTATHFSACMGQLYAFGKLKVSGDNTMYPMPQMDLQGWVLRDFASGAVTFATCQDEMTVTWGAGGYGELGYGPEGKKSSACPDVVPSLQGKRTIMVACGLGQTLFLVKSEDVKEGVPVFEPLPETKGGEKKKQGAHLIKPGGAKKAKK</sequence>
<feature type="region of interest" description="Disordered" evidence="3">
    <location>
        <begin position="442"/>
        <end position="472"/>
    </location>
</feature>
<protein>
    <recommendedName>
        <fullName evidence="4">RCC1-like domain-containing protein</fullName>
    </recommendedName>
</protein>
<feature type="repeat" description="RCC1" evidence="2">
    <location>
        <begin position="207"/>
        <end position="277"/>
    </location>
</feature>
<reference evidence="5 6" key="1">
    <citation type="submission" date="2011-10" db="EMBL/GenBank/DDBJ databases">
        <authorList>
            <person name="Genoscope - CEA"/>
        </authorList>
    </citation>
    <scope>NUCLEOTIDE SEQUENCE [LARGE SCALE GENOMIC DNA]</scope>
    <source>
        <strain evidence="5 6">RCC 1105</strain>
    </source>
</reference>
<organism evidence="5 6">
    <name type="scientific">Bathycoccus prasinos</name>
    <dbReference type="NCBI Taxonomy" id="41875"/>
    <lineage>
        <taxon>Eukaryota</taxon>
        <taxon>Viridiplantae</taxon>
        <taxon>Chlorophyta</taxon>
        <taxon>Mamiellophyceae</taxon>
        <taxon>Mamiellales</taxon>
        <taxon>Bathycoccaceae</taxon>
        <taxon>Bathycoccus</taxon>
    </lineage>
</organism>
<dbReference type="InterPro" id="IPR009091">
    <property type="entry name" value="RCC1/BLIP-II"/>
</dbReference>
<evidence type="ECO:0000313" key="5">
    <source>
        <dbReference type="EMBL" id="CCO66707.1"/>
    </source>
</evidence>
<dbReference type="PRINTS" id="PR00633">
    <property type="entry name" value="RCCNDNSATION"/>
</dbReference>
<feature type="repeat" description="RCC1" evidence="2">
    <location>
        <begin position="278"/>
        <end position="336"/>
    </location>
</feature>
<dbReference type="GO" id="GO:0031267">
    <property type="term" value="F:small GTPase binding"/>
    <property type="evidence" value="ECO:0007669"/>
    <property type="project" value="TreeGrafter"/>
</dbReference>
<dbReference type="EMBL" id="FO082270">
    <property type="protein sequence ID" value="CCO66707.1"/>
    <property type="molecule type" value="Genomic_DNA"/>
</dbReference>